<feature type="domain" description="DUF7507" evidence="8">
    <location>
        <begin position="2139"/>
        <end position="2235"/>
    </location>
</feature>
<dbReference type="GO" id="GO:0005576">
    <property type="term" value="C:extracellular region"/>
    <property type="evidence" value="ECO:0007669"/>
    <property type="project" value="UniProtKB-SubCell"/>
</dbReference>
<evidence type="ECO:0000256" key="5">
    <source>
        <dbReference type="SAM" id="SignalP"/>
    </source>
</evidence>
<feature type="domain" description="DUF7507" evidence="8">
    <location>
        <begin position="1891"/>
        <end position="1993"/>
    </location>
</feature>
<protein>
    <submittedName>
        <fullName evidence="9">Putative repeat protein (TIGR01451 family)</fullName>
    </submittedName>
</protein>
<feature type="domain" description="DUF11" evidence="6">
    <location>
        <begin position="163"/>
        <end position="280"/>
    </location>
</feature>
<evidence type="ECO:0000313" key="10">
    <source>
        <dbReference type="Proteomes" id="UP000252893"/>
    </source>
</evidence>
<dbReference type="NCBIfam" id="TIGR01451">
    <property type="entry name" value="B_ant_repeat"/>
    <property type="match status" value="13"/>
</dbReference>
<dbReference type="PANTHER" id="PTHR34819:SF4">
    <property type="entry name" value="LARGE CYSTEINE-RICH PERIPLASMIC PROTEIN OMCB"/>
    <property type="match status" value="1"/>
</dbReference>
<dbReference type="Gene3D" id="2.60.40.10">
    <property type="entry name" value="Immunoglobulins"/>
    <property type="match status" value="5"/>
</dbReference>
<gene>
    <name evidence="9" type="ORF">DFR47_102111</name>
</gene>
<keyword evidence="2" id="KW-0964">Secreted</keyword>
<accession>A0A366E6C5</accession>
<feature type="domain" description="DUF11" evidence="6">
    <location>
        <begin position="985"/>
        <end position="1114"/>
    </location>
</feature>
<organism evidence="9 10">
    <name type="scientific">Pseudochrobactrum asaccharolyticum</name>
    <dbReference type="NCBI Taxonomy" id="354351"/>
    <lineage>
        <taxon>Bacteria</taxon>
        <taxon>Pseudomonadati</taxon>
        <taxon>Pseudomonadota</taxon>
        <taxon>Alphaproteobacteria</taxon>
        <taxon>Hyphomicrobiales</taxon>
        <taxon>Brucellaceae</taxon>
        <taxon>Pseudochrobactrum</taxon>
    </lineage>
</organism>
<feature type="domain" description="DUF7507" evidence="8">
    <location>
        <begin position="1754"/>
        <end position="1863"/>
    </location>
</feature>
<evidence type="ECO:0000256" key="3">
    <source>
        <dbReference type="ARBA" id="ARBA00022729"/>
    </source>
</evidence>
<feature type="domain" description="DUF11" evidence="6">
    <location>
        <begin position="419"/>
        <end position="548"/>
    </location>
</feature>
<dbReference type="InterPro" id="IPR001434">
    <property type="entry name" value="OmcB-like_DUF11"/>
</dbReference>
<evidence type="ECO:0000313" key="9">
    <source>
        <dbReference type="EMBL" id="RBO97329.1"/>
    </source>
</evidence>
<evidence type="ECO:0000259" key="6">
    <source>
        <dbReference type="Pfam" id="PF01345"/>
    </source>
</evidence>
<dbReference type="Pfam" id="PF01345">
    <property type="entry name" value="DUF11"/>
    <property type="match status" value="8"/>
</dbReference>
<comment type="subcellular location">
    <subcellularLocation>
        <location evidence="1">Secreted</location>
    </subcellularLocation>
</comment>
<feature type="domain" description="DUF11" evidence="6">
    <location>
        <begin position="2395"/>
        <end position="2507"/>
    </location>
</feature>
<comment type="caution">
    <text evidence="9">The sequence shown here is derived from an EMBL/GenBank/DDBJ whole genome shotgun (WGS) entry which is preliminary data.</text>
</comment>
<feature type="domain" description="DUF7507" evidence="8">
    <location>
        <begin position="1403"/>
        <end position="1503"/>
    </location>
</feature>
<feature type="domain" description="DUF7507" evidence="8">
    <location>
        <begin position="1641"/>
        <end position="1738"/>
    </location>
</feature>
<feature type="domain" description="DUF11" evidence="6">
    <location>
        <begin position="561"/>
        <end position="704"/>
    </location>
</feature>
<evidence type="ECO:0000256" key="1">
    <source>
        <dbReference type="ARBA" id="ARBA00004613"/>
    </source>
</evidence>
<dbReference type="Pfam" id="PF17210">
    <property type="entry name" value="SdrD_B"/>
    <property type="match status" value="1"/>
</dbReference>
<feature type="domain" description="DUF7507" evidence="8">
    <location>
        <begin position="2263"/>
        <end position="2379"/>
    </location>
</feature>
<feature type="domain" description="DUF7507" evidence="8">
    <location>
        <begin position="2020"/>
        <end position="2113"/>
    </location>
</feature>
<feature type="region of interest" description="Disordered" evidence="4">
    <location>
        <begin position="2227"/>
        <end position="2248"/>
    </location>
</feature>
<feature type="signal peptide" evidence="5">
    <location>
        <begin position="1"/>
        <end position="27"/>
    </location>
</feature>
<feature type="chain" id="PRO_5016951508" evidence="5">
    <location>
        <begin position="28"/>
        <end position="2715"/>
    </location>
</feature>
<dbReference type="OrthoDB" id="9773411at2"/>
<dbReference type="Proteomes" id="UP000252893">
    <property type="component" value="Unassembled WGS sequence"/>
</dbReference>
<dbReference type="PANTHER" id="PTHR34819">
    <property type="entry name" value="LARGE CYSTEINE-RICH PERIPLASMIC PROTEIN OMCB"/>
    <property type="match status" value="1"/>
</dbReference>
<dbReference type="RefSeq" id="WP_113943354.1">
    <property type="nucleotide sequence ID" value="NZ_JBHEEG010000002.1"/>
</dbReference>
<dbReference type="InterPro" id="IPR051172">
    <property type="entry name" value="Chlamydia_OmcB"/>
</dbReference>
<feature type="domain" description="DUF11" evidence="6">
    <location>
        <begin position="850"/>
        <end position="974"/>
    </location>
</feature>
<feature type="domain" description="DUF7507" evidence="8">
    <location>
        <begin position="1523"/>
        <end position="1625"/>
    </location>
</feature>
<dbReference type="InterPro" id="IPR033764">
    <property type="entry name" value="Sdr_B"/>
</dbReference>
<feature type="domain" description="SD-repeat containing protein B" evidence="7">
    <location>
        <begin position="1122"/>
        <end position="1193"/>
    </location>
</feature>
<dbReference type="InterPro" id="IPR047589">
    <property type="entry name" value="DUF11_rpt"/>
</dbReference>
<feature type="domain" description="DUF11" evidence="6">
    <location>
        <begin position="288"/>
        <end position="409"/>
    </location>
</feature>
<keyword evidence="10" id="KW-1185">Reference proteome</keyword>
<feature type="domain" description="DUF11" evidence="6">
    <location>
        <begin position="712"/>
        <end position="841"/>
    </location>
</feature>
<proteinExistence type="predicted"/>
<evidence type="ECO:0000259" key="7">
    <source>
        <dbReference type="Pfam" id="PF17210"/>
    </source>
</evidence>
<evidence type="ECO:0000256" key="4">
    <source>
        <dbReference type="SAM" id="MobiDB-lite"/>
    </source>
</evidence>
<name>A0A366E6C5_9HYPH</name>
<dbReference type="InterPro" id="IPR055354">
    <property type="entry name" value="DUF7507"/>
</dbReference>
<keyword evidence="3 5" id="KW-0732">Signal</keyword>
<sequence length="2715" mass="289385">MKFPTLKTMSRFAQVAGFVALSLPFFADHASAQATGGWTLNINNAGNAVVVAGQDLSYVFRIENNEHQLTPATSITFTLPKDTIYQGVDGPENCSPLPDPLTGQSLAEPLAVTCEVPELSLQQAKNVSVKLRPLREGVIELGAVMAAPGPSRIVRTTVEKGADLAVNLELDNAQVQAGAQTKFTAVLTNNGPYPSGGAKVTLPLPFGISRKITVPTGCAIFEDYINCEIDGPIEPNTTIALDFFSQVTAEDISTIKFTAEVAPLGETKDPVHDNNLAEANLQVLAGTDVSLTKTRQSASPVLTGQKVSFTLTPDYAGTSPVQAVITDQLPDNYKFIELTNGVGWRCDHAAQLVKCEFSATEGAEFRTPIIITTEAIKPTELGKPVTNSAEISSESESEGFDGNNVASDTPVIVAKPKVDLVAKKTSPDRKLVTVGNEYDFRLSASNEGNIGFSGPLTITDFLPAGLTVTKIAADGWVCPDVPIKGATEIVCTTSKYTPKNPLEVSEHTDNIVLTTKVETAGKLVNTMLVSFPDYKNQDADIKNNTASTGEITSADKDNWADVSLEKTVVGGEEVLKSVKSGESITFRLKVKNAGPAAALDVKLKDAFQQIVDENGGSPAKISYNIINAGGTKLGCTAVPGAGYSGDLDCNIPSLPVCETIGTQNCPVVEVTVYPGSEGKKTNTATVFSVTTPDNNTHNNISSADYNVEAVTDITVEKSSASAQNGAHAGQLMKYVLTARAINGLSDAQDVVVTDTLPDGLIFVSAVPTVGSCVAPEQDSITDANNNKIICELGTLHNGSVENVSVNVIPTTKLVGTIITNNVEITTSTPEANTTNNSASLDVGILPPELDLVVTKSDDQDPVETGTDALYTITVENRGPSDATNVTITDTLPDNGFVNPRIDTGIAELTPEITHVPDLPGGKIVYTVPRLKSREKVSFTYKLKAIKRGVYENSVYVASDETRAGYESIVSNNYAIEDTTVRVRSDISVTKVPNVDTVDLRQEFSWTITVTNKDGEGLDVAENVTLQDTLPSGMVLTHVPVISPAGAGRICSGKENDREVSCKLGDLNTGEVVKVTLFTKITDIKAEAASNTATVHTDSFEYDDKLGDNTSTGTVKTVYGSSISGKIYRDFNNNSIMDDGQDSGIEDVWLTLEGIATHDNAVIRKKAQTTAGGLYNFGDLPPGTYRVSYASVNESHLQDGKALPGQSDAISRAVGHNLIENIVITGGKAAVHGTNQDFTLIPEPRIDLTKAAGTITYLDDGSYEIPYTLIITNPSLEPLFNIELKDVLGKTGRSFGTYTTSTKPAEGEYTIKAIEATFGNITQNFNGVDNEVVLSNGKLGANSLSGNASGNSGTVLMTVIVRPVVPLAIPVTAHINAAHVVANGEYSKQEVKKETSAHVTPKFNPKIELKKTHDYTPKDGVAQVNDEVKYSFTVTNTGNTPLFNIKLTDELVGLEGLDAATVISRLDPKKSDSTTFKAHYFLTQADLDSGKVPNKATATGEWSTKGDADKVSATAEDVVANLSKPGLTLLKETENYVPQQPSVVGEVIRYKFTVQNIGNTILNDVTITDQLAGVTADPAGAFSLGTMQPGDIETVYATYTVALKDIDAAQVHNIATAGGTTGPDKTPVPNIESEFKVQLFRNPKLELTKVLAGTAPENPRVGDMLTWTVTAKNTGNVTLSNLVLGDDFADAVITPASVASLAPDATVDFTVTAPLKQSDIDAGEARNIAKIDFNDPEKPQPPVDSNEVVTPLPQKPAIALKKTGDVSGLSSPPKVGEKITYTMVIRNTGNVALNNIILTDELPDFELNADDEARLKTVTLPAKTPANSLADTEITVHGTYALKAADIDAGKVTNIAETTGTSVVTPTDVVKDTSGTEFENDDPSVTDLPRDPQIRLIKTITDAALSTPPQVGDVITFGFEIRNTGNVTIEKIRIEDQVAGVVVHNMSGWTGPLEAGAANTDAFTATYALTQDDIDQGFFANSAKVIGSSVGGKPDDVTDVSGTDIDNDTPTEQTFDKVTGLSIVKSETHALSTPPVPGDLITYSFVVTNTGNVTLTDVVVTDLLQDLDMPETRIATLLPGAANAVTLTATYAIKQSDIQKGEVKNKASVTGIYTDPNTKVPETVPPVESNEIVVPLDQVPAIAVVKSAVSALTEPAEEGQEITYTFTVTNTGNMELTDVKVEDPLPGINPSSFDAGDLAPNESKIFTAVYAITLADIDNEQVVNQATATGTYDDGSGPKTTTDLSGPDIHTDEELIVPVVPPVPELEIIKKGRWLDENGNGYPEVGEKIEYTFTITNTGNAVLFNVTPFDQGPVFNNKPATGKLSAFTPAPVTLKPQEFQEFKATYVLTQEDIDAAAGNGKVTNSATAKSNIRNGKEYESKPYPDEFALPATEPNDVTITKQAMLRQIKRGERVPYIIRVENSSTSNAGPVNVIDTMPAGFRYVEDSATLDGKPFVPVVNGRQIRFDNLPLGPKSTLEIRVDLLALSTAGPGKHTNVASVTDKTGTPIAKDAKAVVEIVAEPVFDCGDIVGKVFDDKNRNGYQDEGEPGLAGVRIATAKGWLVTTDEHGRFHVACAALPDQRIGSNFIMKLDPRTLPSGYRLTTENPRVVRLTAGKMTKLNFGAAIGRVVRLDVKGDAFEANSTELKRRWADNISSLIVVLRKEPSVLRLSYVDANTKPELAKQRIKHLRDLITERWRKDGEHYQLEIETRSEVGK</sequence>
<evidence type="ECO:0000256" key="2">
    <source>
        <dbReference type="ARBA" id="ARBA00022525"/>
    </source>
</evidence>
<reference evidence="9 10" key="1">
    <citation type="submission" date="2018-06" db="EMBL/GenBank/DDBJ databases">
        <title>Genomic Encyclopedia of Type Strains, Phase IV (KMG-IV): sequencing the most valuable type-strain genomes for metagenomic binning, comparative biology and taxonomic classification.</title>
        <authorList>
            <person name="Goeker M."/>
        </authorList>
    </citation>
    <scope>NUCLEOTIDE SEQUENCE [LARGE SCALE GENOMIC DNA]</scope>
    <source>
        <strain evidence="9 10">DSM 25619</strain>
    </source>
</reference>
<dbReference type="EMBL" id="QNRH01000002">
    <property type="protein sequence ID" value="RBO97329.1"/>
    <property type="molecule type" value="Genomic_DNA"/>
</dbReference>
<dbReference type="SUPFAM" id="SSF117074">
    <property type="entry name" value="Hypothetical protein PA1324"/>
    <property type="match status" value="1"/>
</dbReference>
<dbReference type="InterPro" id="IPR013783">
    <property type="entry name" value="Ig-like_fold"/>
</dbReference>
<evidence type="ECO:0000259" key="8">
    <source>
        <dbReference type="Pfam" id="PF24346"/>
    </source>
</evidence>
<dbReference type="Pfam" id="PF24346">
    <property type="entry name" value="DUF7507"/>
    <property type="match status" value="8"/>
</dbReference>